<keyword evidence="4" id="KW-0391">Immunity</keyword>
<feature type="domain" description="FIIND" evidence="5">
    <location>
        <begin position="61"/>
        <end position="266"/>
    </location>
</feature>
<dbReference type="Ensembl" id="ENSCSRT00000022249.1">
    <property type="protein sequence ID" value="ENSCSRP00000021311.1"/>
    <property type="gene ID" value="ENSCSRG00000016129.1"/>
</dbReference>
<evidence type="ECO:0000256" key="1">
    <source>
        <dbReference type="ARBA" id="ARBA00004514"/>
    </source>
</evidence>
<name>A0A8C3T0T3_CHESE</name>
<keyword evidence="3" id="KW-0399">Innate immunity</keyword>
<dbReference type="GO" id="GO:0045087">
    <property type="term" value="P:innate immune response"/>
    <property type="evidence" value="ECO:0007669"/>
    <property type="project" value="UniProtKB-KW"/>
</dbReference>
<dbReference type="InterPro" id="IPR025307">
    <property type="entry name" value="FIIND_dom"/>
</dbReference>
<dbReference type="PANTHER" id="PTHR46985:SF4">
    <property type="entry name" value="CASPASE RECRUITMENT DOMAIN-CONTAINING PROTEIN 8"/>
    <property type="match status" value="1"/>
</dbReference>
<keyword evidence="7" id="KW-1185">Reference proteome</keyword>
<comment type="subcellular location">
    <subcellularLocation>
        <location evidence="1">Cytoplasm</location>
        <location evidence="1">Cytosol</location>
    </subcellularLocation>
</comment>
<dbReference type="GO" id="GO:0061702">
    <property type="term" value="C:canonical inflammasome complex"/>
    <property type="evidence" value="ECO:0007669"/>
    <property type="project" value="TreeGrafter"/>
</dbReference>
<reference evidence="6" key="1">
    <citation type="submission" date="2025-08" db="UniProtKB">
        <authorList>
            <consortium name="Ensembl"/>
        </authorList>
    </citation>
    <scope>IDENTIFICATION</scope>
</reference>
<reference evidence="6" key="2">
    <citation type="submission" date="2025-09" db="UniProtKB">
        <authorList>
            <consortium name="Ensembl"/>
        </authorList>
    </citation>
    <scope>IDENTIFICATION</scope>
</reference>
<keyword evidence="2" id="KW-0963">Cytoplasm</keyword>
<dbReference type="InterPro" id="IPR051249">
    <property type="entry name" value="NLRP_Inflammasome"/>
</dbReference>
<organism evidence="6 7">
    <name type="scientific">Chelydra serpentina</name>
    <name type="common">Snapping turtle</name>
    <name type="synonym">Testudo serpentina</name>
    <dbReference type="NCBI Taxonomy" id="8475"/>
    <lineage>
        <taxon>Eukaryota</taxon>
        <taxon>Metazoa</taxon>
        <taxon>Chordata</taxon>
        <taxon>Craniata</taxon>
        <taxon>Vertebrata</taxon>
        <taxon>Euteleostomi</taxon>
        <taxon>Archelosauria</taxon>
        <taxon>Testudinata</taxon>
        <taxon>Testudines</taxon>
        <taxon>Cryptodira</taxon>
        <taxon>Durocryptodira</taxon>
        <taxon>Americhelydia</taxon>
        <taxon>Chelydroidea</taxon>
        <taxon>Chelydridae</taxon>
        <taxon>Chelydra</taxon>
    </lineage>
</organism>
<proteinExistence type="predicted"/>
<evidence type="ECO:0000256" key="4">
    <source>
        <dbReference type="ARBA" id="ARBA00022859"/>
    </source>
</evidence>
<dbReference type="PANTHER" id="PTHR46985">
    <property type="entry name" value="NACHT, LRR AND PYD DOMAINS-CONTAINING PROTEIN 1"/>
    <property type="match status" value="1"/>
</dbReference>
<dbReference type="AlphaFoldDB" id="A0A8C3T0T3"/>
<protein>
    <recommendedName>
        <fullName evidence="5">FIIND domain-containing protein</fullName>
    </recommendedName>
</protein>
<sequence length="266" mass="29554">WGRAPCKERFPWVDRAEQGVSEPGVLRALGREWGLMSQSRGAGIEFYSQPWDKCEGTWGQLEKDGRWLQPVLLNPFFLTPCRVHVPGPGSFRCSETELGFEVRAAVTIQYGYDSWDQHLSASEKQQWMVAGPLFDIRVEPAGAVAAVHLPHFLCLAGGEVDASQMQIAHFVDGGMTLEEPTGVRPFHAVLQNPGFSLLGVLWRKIQSKCQAKVHSLALLYQALRAANTTLHLYLIPNDRGTPPSWVSEGEPCYFVSAKTKRSPVVP</sequence>
<accession>A0A8C3T0T3</accession>
<evidence type="ECO:0000259" key="5">
    <source>
        <dbReference type="PROSITE" id="PS51830"/>
    </source>
</evidence>
<evidence type="ECO:0000256" key="3">
    <source>
        <dbReference type="ARBA" id="ARBA00022588"/>
    </source>
</evidence>
<dbReference type="Pfam" id="PF13553">
    <property type="entry name" value="FIIND"/>
    <property type="match status" value="1"/>
</dbReference>
<evidence type="ECO:0000313" key="6">
    <source>
        <dbReference type="Ensembl" id="ENSCSRP00000021311.1"/>
    </source>
</evidence>
<dbReference type="PROSITE" id="PS51830">
    <property type="entry name" value="FIIND"/>
    <property type="match status" value="1"/>
</dbReference>
<dbReference type="Proteomes" id="UP000694403">
    <property type="component" value="Unplaced"/>
</dbReference>
<evidence type="ECO:0000256" key="2">
    <source>
        <dbReference type="ARBA" id="ARBA00022490"/>
    </source>
</evidence>
<evidence type="ECO:0000313" key="7">
    <source>
        <dbReference type="Proteomes" id="UP000694403"/>
    </source>
</evidence>